<name>A0A7J6V042_THATH</name>
<keyword evidence="2" id="KW-1185">Reference proteome</keyword>
<proteinExistence type="predicted"/>
<comment type="caution">
    <text evidence="1">The sequence shown here is derived from an EMBL/GenBank/DDBJ whole genome shotgun (WGS) entry which is preliminary data.</text>
</comment>
<sequence>MSLSYSGQSHSLATLAHRSNPYLLDCSPSLIHHPRMCVGLAASNDLGHQHKLVRLAKASSPYNEKWLGNFYTL</sequence>
<gene>
    <name evidence="1" type="ORF">FRX31_032116</name>
</gene>
<evidence type="ECO:0000313" key="1">
    <source>
        <dbReference type="EMBL" id="KAF5178296.1"/>
    </source>
</evidence>
<dbReference type="EMBL" id="JABWDY010040216">
    <property type="protein sequence ID" value="KAF5178296.1"/>
    <property type="molecule type" value="Genomic_DNA"/>
</dbReference>
<protein>
    <submittedName>
        <fullName evidence="1">Uncharacterized protein</fullName>
    </submittedName>
</protein>
<reference evidence="1 2" key="1">
    <citation type="submission" date="2020-06" db="EMBL/GenBank/DDBJ databases">
        <title>Transcriptomic and genomic resources for Thalictrum thalictroides and T. hernandezii: Facilitating candidate gene discovery in an emerging model plant lineage.</title>
        <authorList>
            <person name="Arias T."/>
            <person name="Riano-Pachon D.M."/>
            <person name="Di Stilio V.S."/>
        </authorList>
    </citation>
    <scope>NUCLEOTIDE SEQUENCE [LARGE SCALE GENOMIC DNA]</scope>
    <source>
        <strain evidence="2">cv. WT478/WT964</strain>
        <tissue evidence="1">Leaves</tissue>
    </source>
</reference>
<accession>A0A7J6V042</accession>
<dbReference type="Proteomes" id="UP000554482">
    <property type="component" value="Unassembled WGS sequence"/>
</dbReference>
<organism evidence="1 2">
    <name type="scientific">Thalictrum thalictroides</name>
    <name type="common">Rue-anemone</name>
    <name type="synonym">Anemone thalictroides</name>
    <dbReference type="NCBI Taxonomy" id="46969"/>
    <lineage>
        <taxon>Eukaryota</taxon>
        <taxon>Viridiplantae</taxon>
        <taxon>Streptophyta</taxon>
        <taxon>Embryophyta</taxon>
        <taxon>Tracheophyta</taxon>
        <taxon>Spermatophyta</taxon>
        <taxon>Magnoliopsida</taxon>
        <taxon>Ranunculales</taxon>
        <taxon>Ranunculaceae</taxon>
        <taxon>Thalictroideae</taxon>
        <taxon>Thalictrum</taxon>
    </lineage>
</organism>
<dbReference type="AlphaFoldDB" id="A0A7J6V042"/>
<evidence type="ECO:0000313" key="2">
    <source>
        <dbReference type="Proteomes" id="UP000554482"/>
    </source>
</evidence>